<keyword evidence="3" id="KW-1185">Reference proteome</keyword>
<accession>A0A7J7MX48</accession>
<feature type="compositionally biased region" description="Polar residues" evidence="1">
    <location>
        <begin position="12"/>
        <end position="23"/>
    </location>
</feature>
<gene>
    <name evidence="2" type="ORF">GIB67_032121</name>
</gene>
<proteinExistence type="predicted"/>
<evidence type="ECO:0000313" key="2">
    <source>
        <dbReference type="EMBL" id="KAF6159350.1"/>
    </source>
</evidence>
<evidence type="ECO:0000256" key="1">
    <source>
        <dbReference type="SAM" id="MobiDB-lite"/>
    </source>
</evidence>
<comment type="caution">
    <text evidence="2">The sequence shown here is derived from an EMBL/GenBank/DDBJ whole genome shotgun (WGS) entry which is preliminary data.</text>
</comment>
<dbReference type="AlphaFoldDB" id="A0A7J7MX48"/>
<feature type="region of interest" description="Disordered" evidence="1">
    <location>
        <begin position="1"/>
        <end position="48"/>
    </location>
</feature>
<sequence>MDEVPDLVPNNDMVSEVNTEGSNGSADKGSKKTKKGKNASGETKISKKKKNEITDLDALEVKEELIGNGVLANEFEKVAAEVGMDMDGRSSSIHLLHRTIFACKPTLFSPIAYDFSFMIIKQFTMLSFKVRREIDSVYGR</sequence>
<organism evidence="2 3">
    <name type="scientific">Kingdonia uniflora</name>
    <dbReference type="NCBI Taxonomy" id="39325"/>
    <lineage>
        <taxon>Eukaryota</taxon>
        <taxon>Viridiplantae</taxon>
        <taxon>Streptophyta</taxon>
        <taxon>Embryophyta</taxon>
        <taxon>Tracheophyta</taxon>
        <taxon>Spermatophyta</taxon>
        <taxon>Magnoliopsida</taxon>
        <taxon>Ranunculales</taxon>
        <taxon>Circaeasteraceae</taxon>
        <taxon>Kingdonia</taxon>
    </lineage>
</organism>
<name>A0A7J7MX48_9MAGN</name>
<dbReference type="Proteomes" id="UP000541444">
    <property type="component" value="Unassembled WGS sequence"/>
</dbReference>
<dbReference type="EMBL" id="JACGCM010001193">
    <property type="protein sequence ID" value="KAF6159350.1"/>
    <property type="molecule type" value="Genomic_DNA"/>
</dbReference>
<reference evidence="2 3" key="1">
    <citation type="journal article" date="2020" name="IScience">
        <title>Genome Sequencing of the Endangered Kingdonia uniflora (Circaeasteraceae, Ranunculales) Reveals Potential Mechanisms of Evolutionary Specialization.</title>
        <authorList>
            <person name="Sun Y."/>
            <person name="Deng T."/>
            <person name="Zhang A."/>
            <person name="Moore M.J."/>
            <person name="Landis J.B."/>
            <person name="Lin N."/>
            <person name="Zhang H."/>
            <person name="Zhang X."/>
            <person name="Huang J."/>
            <person name="Zhang X."/>
            <person name="Sun H."/>
            <person name="Wang H."/>
        </authorList>
    </citation>
    <scope>NUCLEOTIDE SEQUENCE [LARGE SCALE GENOMIC DNA]</scope>
    <source>
        <strain evidence="2">TB1705</strain>
        <tissue evidence="2">Leaf</tissue>
    </source>
</reference>
<evidence type="ECO:0000313" key="3">
    <source>
        <dbReference type="Proteomes" id="UP000541444"/>
    </source>
</evidence>
<protein>
    <submittedName>
        <fullName evidence="2">Uncharacterized protein</fullName>
    </submittedName>
</protein>